<gene>
    <name evidence="3" type="ORF">I5803_19525</name>
</gene>
<keyword evidence="1" id="KW-0732">Signal</keyword>
<dbReference type="InterPro" id="IPR014004">
    <property type="entry name" value="Transpt-assoc_nodulatn_dom_bac"/>
</dbReference>
<protein>
    <submittedName>
        <fullName evidence="3">BON domain-containing protein</fullName>
    </submittedName>
</protein>
<keyword evidence="4" id="KW-1185">Reference proteome</keyword>
<dbReference type="InterPro" id="IPR051686">
    <property type="entry name" value="Lipoprotein_DolP"/>
</dbReference>
<proteinExistence type="predicted"/>
<dbReference type="InterPro" id="IPR007055">
    <property type="entry name" value="BON_dom"/>
</dbReference>
<dbReference type="AlphaFoldDB" id="A0A931MJF1"/>
<dbReference type="PROSITE" id="PS50914">
    <property type="entry name" value="BON"/>
    <property type="match status" value="3"/>
</dbReference>
<sequence>MKTDMQLKDDVTAELAWTTGVDAAGIGVAVKDGIVTLSGTLATFAEKHLAEAAVRRVAGVRGVALDLEVQLAPGHKRNDSEVAQAAVNALNWSVLVPHERVKVQVENGWVTLSGEVDWGYQQVACEQCVRPLIGVRGVINDIVVKPHALPRDLRDQIAAALERHAEREAKHIQIEVDGGVVTLKGVVHSLRERDAAVGTVGAAKGVSRVVDRLEVVA</sequence>
<feature type="domain" description="BON" evidence="2">
    <location>
        <begin position="149"/>
        <end position="217"/>
    </location>
</feature>
<accession>A0A931MJF1</accession>
<evidence type="ECO:0000313" key="4">
    <source>
        <dbReference type="Proteomes" id="UP000651050"/>
    </source>
</evidence>
<name>A0A931MJF1_9BURK</name>
<dbReference type="EMBL" id="JADWYS010000001">
    <property type="protein sequence ID" value="MBG9390230.1"/>
    <property type="molecule type" value="Genomic_DNA"/>
</dbReference>
<dbReference type="RefSeq" id="WP_196987982.1">
    <property type="nucleotide sequence ID" value="NZ_JADWYS010000001.1"/>
</dbReference>
<reference evidence="3" key="1">
    <citation type="submission" date="2020-11" db="EMBL/GenBank/DDBJ databases">
        <title>Bacterial whole genome sequence for Caenimonas sp. DR4.4.</title>
        <authorList>
            <person name="Le V."/>
            <person name="Ko S.-R."/>
            <person name="Ahn C.-Y."/>
            <person name="Oh H.-M."/>
        </authorList>
    </citation>
    <scope>NUCLEOTIDE SEQUENCE</scope>
    <source>
        <strain evidence="3">DR4.4</strain>
    </source>
</reference>
<evidence type="ECO:0000256" key="1">
    <source>
        <dbReference type="ARBA" id="ARBA00022729"/>
    </source>
</evidence>
<dbReference type="PANTHER" id="PTHR34606:SF4">
    <property type="entry name" value="OUTER MEMBRANE LIPOPROTEIN DOLP"/>
    <property type="match status" value="1"/>
</dbReference>
<feature type="domain" description="BON" evidence="2">
    <location>
        <begin position="78"/>
        <end position="146"/>
    </location>
</feature>
<evidence type="ECO:0000313" key="3">
    <source>
        <dbReference type="EMBL" id="MBG9390230.1"/>
    </source>
</evidence>
<dbReference type="SMART" id="SM00749">
    <property type="entry name" value="BON"/>
    <property type="match status" value="3"/>
</dbReference>
<comment type="caution">
    <text evidence="3">The sequence shown here is derived from an EMBL/GenBank/DDBJ whole genome shotgun (WGS) entry which is preliminary data.</text>
</comment>
<dbReference type="Gene3D" id="3.30.1340.30">
    <property type="match status" value="3"/>
</dbReference>
<evidence type="ECO:0000259" key="2">
    <source>
        <dbReference type="PROSITE" id="PS50914"/>
    </source>
</evidence>
<organism evidence="3 4">
    <name type="scientific">Caenimonas aquaedulcis</name>
    <dbReference type="NCBI Taxonomy" id="2793270"/>
    <lineage>
        <taxon>Bacteria</taxon>
        <taxon>Pseudomonadati</taxon>
        <taxon>Pseudomonadota</taxon>
        <taxon>Betaproteobacteria</taxon>
        <taxon>Burkholderiales</taxon>
        <taxon>Comamonadaceae</taxon>
        <taxon>Caenimonas</taxon>
    </lineage>
</organism>
<dbReference type="Pfam" id="PF04972">
    <property type="entry name" value="BON"/>
    <property type="match status" value="3"/>
</dbReference>
<feature type="domain" description="BON" evidence="2">
    <location>
        <begin position="3"/>
        <end position="73"/>
    </location>
</feature>
<dbReference type="PANTHER" id="PTHR34606">
    <property type="entry name" value="BON DOMAIN-CONTAINING PROTEIN"/>
    <property type="match status" value="1"/>
</dbReference>
<dbReference type="Proteomes" id="UP000651050">
    <property type="component" value="Unassembled WGS sequence"/>
</dbReference>